<gene>
    <name evidence="11" type="ORF">TeGR_g3321</name>
</gene>
<keyword evidence="12" id="KW-1185">Reference proteome</keyword>
<evidence type="ECO:0000313" key="11">
    <source>
        <dbReference type="EMBL" id="GMI29558.1"/>
    </source>
</evidence>
<evidence type="ECO:0000256" key="4">
    <source>
        <dbReference type="ARBA" id="ARBA00022840"/>
    </source>
</evidence>
<feature type="domain" description="Protein kinase" evidence="10">
    <location>
        <begin position="653"/>
        <end position="940"/>
    </location>
</feature>
<evidence type="ECO:0000256" key="5">
    <source>
        <dbReference type="ARBA" id="ARBA00022989"/>
    </source>
</evidence>
<feature type="compositionally biased region" description="Polar residues" evidence="9">
    <location>
        <begin position="1095"/>
        <end position="1105"/>
    </location>
</feature>
<evidence type="ECO:0000259" key="10">
    <source>
        <dbReference type="PROSITE" id="PS50011"/>
    </source>
</evidence>
<keyword evidence="8" id="KW-0175">Coiled coil</keyword>
<dbReference type="InterPro" id="IPR000719">
    <property type="entry name" value="Prot_kinase_dom"/>
</dbReference>
<proteinExistence type="predicted"/>
<evidence type="ECO:0000256" key="7">
    <source>
        <dbReference type="PROSITE-ProRule" id="PRU10141"/>
    </source>
</evidence>
<dbReference type="PROSITE" id="PS00108">
    <property type="entry name" value="PROTEIN_KINASE_ST"/>
    <property type="match status" value="1"/>
</dbReference>
<evidence type="ECO:0000256" key="9">
    <source>
        <dbReference type="SAM" id="MobiDB-lite"/>
    </source>
</evidence>
<dbReference type="Pfam" id="PF00069">
    <property type="entry name" value="Pkinase"/>
    <property type="match status" value="1"/>
</dbReference>
<dbReference type="SUPFAM" id="SSF56112">
    <property type="entry name" value="Protein kinase-like (PK-like)"/>
    <property type="match status" value="1"/>
</dbReference>
<keyword evidence="5" id="KW-1133">Transmembrane helix</keyword>
<dbReference type="PROSITE" id="PS00107">
    <property type="entry name" value="PROTEIN_KINASE_ATP"/>
    <property type="match status" value="1"/>
</dbReference>
<evidence type="ECO:0000256" key="6">
    <source>
        <dbReference type="ARBA" id="ARBA00023136"/>
    </source>
</evidence>
<evidence type="ECO:0000313" key="12">
    <source>
        <dbReference type="Proteomes" id="UP001165060"/>
    </source>
</evidence>
<dbReference type="PANTHER" id="PTHR44329:SF289">
    <property type="entry name" value="SERINE_THREONINE-PROTEIN KINASE VIK"/>
    <property type="match status" value="1"/>
</dbReference>
<reference evidence="11 12" key="1">
    <citation type="journal article" date="2023" name="Commun. Biol.">
        <title>Genome analysis of Parmales, the sister group of diatoms, reveals the evolutionary specialization of diatoms from phago-mixotrophs to photoautotrophs.</title>
        <authorList>
            <person name="Ban H."/>
            <person name="Sato S."/>
            <person name="Yoshikawa S."/>
            <person name="Yamada K."/>
            <person name="Nakamura Y."/>
            <person name="Ichinomiya M."/>
            <person name="Sato N."/>
            <person name="Blanc-Mathieu R."/>
            <person name="Endo H."/>
            <person name="Kuwata A."/>
            <person name="Ogata H."/>
        </authorList>
    </citation>
    <scope>NUCLEOTIDE SEQUENCE [LARGE SCALE GENOMIC DNA]</scope>
</reference>
<feature type="region of interest" description="Disordered" evidence="9">
    <location>
        <begin position="1064"/>
        <end position="1105"/>
    </location>
</feature>
<dbReference type="Gene3D" id="3.40.50.2300">
    <property type="match status" value="3"/>
</dbReference>
<feature type="coiled-coil region" evidence="8">
    <location>
        <begin position="579"/>
        <end position="606"/>
    </location>
</feature>
<dbReference type="Pfam" id="PF01094">
    <property type="entry name" value="ANF_receptor"/>
    <property type="match status" value="1"/>
</dbReference>
<dbReference type="InterPro" id="IPR051681">
    <property type="entry name" value="Ser/Thr_Kinases-Pseudokinases"/>
</dbReference>
<dbReference type="PROSITE" id="PS50011">
    <property type="entry name" value="PROTEIN_KINASE_DOM"/>
    <property type="match status" value="1"/>
</dbReference>
<feature type="compositionally biased region" description="Polar residues" evidence="9">
    <location>
        <begin position="1069"/>
        <end position="1088"/>
    </location>
</feature>
<dbReference type="PANTHER" id="PTHR44329">
    <property type="entry name" value="SERINE/THREONINE-PROTEIN KINASE TNNI3K-RELATED"/>
    <property type="match status" value="1"/>
</dbReference>
<name>A0ABQ6MPC6_9STRA</name>
<sequence length="1105" mass="119976">MSLNLGYLYIHSDSSWVSESFSQFKLALSRVNTNTDLPTFTYTTYNTGGTQDKALEGAISLLSPPDDPSSPPTIGLIGTGYSSALQAPAMYASLAAKPMVSPGSTSVESVDKSQFPFLLRSISSDSAQVKFMAVALSKLGIDNVAVLVTDDELGRGLLPHLVEYYSVAGITLRASVSYTPAGDDPSSSDLAKTRRSLDLALGTVKLSGARVVVSHSLTVDAQHLAAAAADAGLTADGRVLWFMSQAALDPASYPDFGGHLLHVGDAPAGENPARADFMDAWARDTTVYDEAVHGPYDPATFSPLFDHDDVFFDTDYAPVGDGKPDSWGMYVYDTVFLYAHAVAKMLEEGKDPTDGALLKEALLDASETMTGVTGPMAFDRQSKDRDAVFSMRFIGGDASTTGTLDVVGDMYKGRESVGDIDTSAALTLTGTASYPPGMPLRADGTVLDGVELDVDRSTVDDEAAVRTEDLGGEVAIKLGIRNYFGEVPKHMTSVQVDMGSYSEVFTAEPLEDLLWLNFTADEVGEFELRITDVDTGRGLGASPYTKNVVDPSAAGSSVEKLIPVFVAVGCVLIALVCVAVNQRRKIANEEKQIGELRHDVSNLKESLRLVKEYNQMEQDMIEKEIDVFKKDFKKSGGGGEAGLEKLLIDPRELDIKETLGKGSFGQVFRGTYRGNDVAVKTLLQVDESSIEHFRLEILLMSDLRHPNIVVMLGCSWSKDLMALIMEFCAKGTSTDVLASSVATSLAWDDPLLKWCMDTAKAMVYLHGSTFFDSQEACEVDGIVHRDLKPDNCLVTETFAIKVSDFGEARGVVQDQTMTQVGTPIYVAPEIMTGEKHYGKSCDVFSFAFTVLAWASKSAKMSAVLNEQIDEWKGIKREEGHAPVDNAARVCHNVVVAGWRPSNEWMEKELKIPSTIVGLLSIMWANNPDERPSFNEIEQYLRNEAMTQIMQAPESSGAARRTSTSGGLLMKIRAVNGGAGGDEAIEPIHEIARLREENKRLSFAIKRLNPEGKIDTENNYSEFQHPETRKTQIDGIVAPPGGFQRPKATPEQIADQKEEVQIAMSKEQRVSVSKQRQNPAGLMDSSNNFAEFEHPATSNRAGGNHN</sequence>
<evidence type="ECO:0000256" key="3">
    <source>
        <dbReference type="ARBA" id="ARBA00022741"/>
    </source>
</evidence>
<comment type="caution">
    <text evidence="11">The sequence shown here is derived from an EMBL/GenBank/DDBJ whole genome shotgun (WGS) entry which is preliminary data.</text>
</comment>
<keyword evidence="4 7" id="KW-0067">ATP-binding</keyword>
<dbReference type="EMBL" id="BRYB01003045">
    <property type="protein sequence ID" value="GMI29558.1"/>
    <property type="molecule type" value="Genomic_DNA"/>
</dbReference>
<dbReference type="SUPFAM" id="SSF53822">
    <property type="entry name" value="Periplasmic binding protein-like I"/>
    <property type="match status" value="1"/>
</dbReference>
<comment type="subcellular location">
    <subcellularLocation>
        <location evidence="1">Membrane</location>
    </subcellularLocation>
</comment>
<feature type="binding site" evidence="7">
    <location>
        <position position="680"/>
    </location>
    <ligand>
        <name>ATP</name>
        <dbReference type="ChEBI" id="CHEBI:30616"/>
    </ligand>
</feature>
<organism evidence="11 12">
    <name type="scientific">Tetraparma gracilis</name>
    <dbReference type="NCBI Taxonomy" id="2962635"/>
    <lineage>
        <taxon>Eukaryota</taxon>
        <taxon>Sar</taxon>
        <taxon>Stramenopiles</taxon>
        <taxon>Ochrophyta</taxon>
        <taxon>Bolidophyceae</taxon>
        <taxon>Parmales</taxon>
        <taxon>Triparmaceae</taxon>
        <taxon>Tetraparma</taxon>
    </lineage>
</organism>
<keyword evidence="2" id="KW-0812">Transmembrane</keyword>
<keyword evidence="6" id="KW-0472">Membrane</keyword>
<dbReference type="InterPro" id="IPR028082">
    <property type="entry name" value="Peripla_BP_I"/>
</dbReference>
<dbReference type="InterPro" id="IPR001828">
    <property type="entry name" value="ANF_lig-bd_rcpt"/>
</dbReference>
<protein>
    <recommendedName>
        <fullName evidence="10">Protein kinase domain-containing protein</fullName>
    </recommendedName>
</protein>
<evidence type="ECO:0000256" key="8">
    <source>
        <dbReference type="SAM" id="Coils"/>
    </source>
</evidence>
<evidence type="ECO:0000256" key="1">
    <source>
        <dbReference type="ARBA" id="ARBA00004370"/>
    </source>
</evidence>
<dbReference type="Proteomes" id="UP001165060">
    <property type="component" value="Unassembled WGS sequence"/>
</dbReference>
<dbReference type="Gene3D" id="3.30.200.20">
    <property type="entry name" value="Phosphorylase Kinase, domain 1"/>
    <property type="match status" value="1"/>
</dbReference>
<dbReference type="InterPro" id="IPR017441">
    <property type="entry name" value="Protein_kinase_ATP_BS"/>
</dbReference>
<dbReference type="SMART" id="SM00220">
    <property type="entry name" value="S_TKc"/>
    <property type="match status" value="1"/>
</dbReference>
<evidence type="ECO:0000256" key="2">
    <source>
        <dbReference type="ARBA" id="ARBA00022692"/>
    </source>
</evidence>
<keyword evidence="3 7" id="KW-0547">Nucleotide-binding</keyword>
<dbReference type="Gene3D" id="1.10.510.10">
    <property type="entry name" value="Transferase(Phosphotransferase) domain 1"/>
    <property type="match status" value="1"/>
</dbReference>
<accession>A0ABQ6MPC6</accession>
<dbReference type="InterPro" id="IPR008271">
    <property type="entry name" value="Ser/Thr_kinase_AS"/>
</dbReference>
<dbReference type="InterPro" id="IPR011009">
    <property type="entry name" value="Kinase-like_dom_sf"/>
</dbReference>